<evidence type="ECO:0000313" key="1">
    <source>
        <dbReference type="EMBL" id="QIM53676.1"/>
    </source>
</evidence>
<sequence>MDTAHLCRRCQGLLALVLLLPGLGLADAAIGHHGASASAHVNIRVVVAPVVRVLENTHPTQLREGDRPGEATQRIVFQTNVRAGACVALRAGTDGLPHWAVRSVGGDPVSIEPQGDGYRLCSRGPGVHTWRLEHRFDPAAAGPWPLRTELTLL</sequence>
<accession>A0A6G8IKX0</accession>
<reference evidence="1 2" key="1">
    <citation type="submission" date="2020-03" db="EMBL/GenBank/DDBJ databases">
        <title>Hydrogenophaga sp. nov. isolated from cyanobacterial mat.</title>
        <authorList>
            <person name="Thorat V."/>
            <person name="Kirdat K."/>
            <person name="Tiwarekar B."/>
            <person name="Costa E.D."/>
            <person name="Yadav A."/>
        </authorList>
    </citation>
    <scope>NUCLEOTIDE SEQUENCE [LARGE SCALE GENOMIC DNA]</scope>
    <source>
        <strain evidence="1 2">BA0156</strain>
    </source>
</reference>
<evidence type="ECO:0000313" key="2">
    <source>
        <dbReference type="Proteomes" id="UP000503162"/>
    </source>
</evidence>
<proteinExistence type="predicted"/>
<protein>
    <submittedName>
        <fullName evidence="1">Uncharacterized protein</fullName>
    </submittedName>
</protein>
<keyword evidence="2" id="KW-1185">Reference proteome</keyword>
<dbReference type="AlphaFoldDB" id="A0A6G8IKX0"/>
<gene>
    <name evidence="1" type="ORF">G9Q37_16710</name>
</gene>
<dbReference type="KEGG" id="hcz:G9Q37_16710"/>
<dbReference type="Proteomes" id="UP000503162">
    <property type="component" value="Chromosome"/>
</dbReference>
<organism evidence="1 2">
    <name type="scientific">Hydrogenophaga crocea</name>
    <dbReference type="NCBI Taxonomy" id="2716225"/>
    <lineage>
        <taxon>Bacteria</taxon>
        <taxon>Pseudomonadati</taxon>
        <taxon>Pseudomonadota</taxon>
        <taxon>Betaproteobacteria</taxon>
        <taxon>Burkholderiales</taxon>
        <taxon>Comamonadaceae</taxon>
        <taxon>Hydrogenophaga</taxon>
    </lineage>
</organism>
<name>A0A6G8IKX0_9BURK</name>
<dbReference type="EMBL" id="CP049989">
    <property type="protein sequence ID" value="QIM53676.1"/>
    <property type="molecule type" value="Genomic_DNA"/>
</dbReference>
<dbReference type="RefSeq" id="WP_166228918.1">
    <property type="nucleotide sequence ID" value="NZ_CP049989.1"/>
</dbReference>